<feature type="compositionally biased region" description="Pro residues" evidence="5">
    <location>
        <begin position="41"/>
        <end position="50"/>
    </location>
</feature>
<dbReference type="GO" id="GO:0043409">
    <property type="term" value="P:negative regulation of MAPK cascade"/>
    <property type="evidence" value="ECO:0007669"/>
    <property type="project" value="TreeGrafter"/>
</dbReference>
<dbReference type="InterPro" id="IPR000340">
    <property type="entry name" value="Dual-sp_phosphatase_cat-dom"/>
</dbReference>
<feature type="compositionally biased region" description="Low complexity" evidence="5">
    <location>
        <begin position="64"/>
        <end position="79"/>
    </location>
</feature>
<dbReference type="EMBL" id="CCYA01000118">
    <property type="protein sequence ID" value="CEH12069.1"/>
    <property type="molecule type" value="Genomic_DNA"/>
</dbReference>
<organism evidence="7 8">
    <name type="scientific">Ceraceosorus bombacis</name>
    <dbReference type="NCBI Taxonomy" id="401625"/>
    <lineage>
        <taxon>Eukaryota</taxon>
        <taxon>Fungi</taxon>
        <taxon>Dikarya</taxon>
        <taxon>Basidiomycota</taxon>
        <taxon>Ustilaginomycotina</taxon>
        <taxon>Exobasidiomycetes</taxon>
        <taxon>Ceraceosorales</taxon>
        <taxon>Ceraceosoraceae</taxon>
        <taxon>Ceraceosorus</taxon>
    </lineage>
</organism>
<proteinExistence type="inferred from homology"/>
<evidence type="ECO:0000256" key="1">
    <source>
        <dbReference type="ARBA" id="ARBA00008601"/>
    </source>
</evidence>
<evidence type="ECO:0000259" key="6">
    <source>
        <dbReference type="PROSITE" id="PS50056"/>
    </source>
</evidence>
<dbReference type="SMART" id="SM00195">
    <property type="entry name" value="DSPc"/>
    <property type="match status" value="1"/>
</dbReference>
<feature type="region of interest" description="Disordered" evidence="5">
    <location>
        <begin position="1151"/>
        <end position="1174"/>
    </location>
</feature>
<dbReference type="OrthoDB" id="2017893at2759"/>
<feature type="compositionally biased region" description="Polar residues" evidence="5">
    <location>
        <begin position="892"/>
        <end position="912"/>
    </location>
</feature>
<keyword evidence="8" id="KW-1185">Reference proteome</keyword>
<reference evidence="7 8" key="1">
    <citation type="submission" date="2014-09" db="EMBL/GenBank/DDBJ databases">
        <authorList>
            <person name="Magalhaes I.L.F."/>
            <person name="Oliveira U."/>
            <person name="Santos F.R."/>
            <person name="Vidigal T.H.D.A."/>
            <person name="Brescovit A.D."/>
            <person name="Santos A.J."/>
        </authorList>
    </citation>
    <scope>NUCLEOTIDE SEQUENCE [LARGE SCALE GENOMIC DNA]</scope>
</reference>
<sequence length="1174" mass="122121">MPTPDPNLRSSALFSRQPSGGNTQSTAQQAAPIHHTSAPSPVTPETPAPPLTLAGAAQSFPDARSSSGVGSSPGRPIGSAHRGPKRGLSLATSALKASNAHLDAPPQTAVPPELKALLSPKGASHDRSLGFAVASSSSSEEATSSPSNKERKRPARLSLAPPVMGSSEARSAPSSPMYLTPVHSAGETSSLGPTQDERREDEAKELLRETLRGTPRRRPSMPFGRRPAPLALSNQIPPKKPSHAGDRRDSAAKPPSVWQDPSEHILSGKGSTLQHARSVYASGPVEILPGLFLGDEHNACDAEMLSDLGITMILNVAKETDLPFQKDAADVGSLASARPSGLPTGPLQSAIFPARASRSGSLSGDDLLSPQNFYTPVTSVFPPNTPLPPSISTSTARGAHRSSVQYAASSLKLKEAQPVTPPHYLRSTLSTPNLQQTYKGKLSADGSSNSREPSPLKLGTPRAPEADDLERLSRSCGHTGERSASPQAHRTAGEDASEAGSAATSWSTSSSVGGDEASASWTSSRTTPSSSPSAEAHDMRTVEEAQEVGAPAVSVADDLTPRRDDLTSKLFDKQSSSGSETDVVLPAEAIALSIPASPLGGRMQALRYVKLPWTHDETELAAPGGGFSVGCALIAECLQVGSFTPVKVEGHSGGVGDQADVQIRTMPKQRPSPGRILVHCQCGVSRSATLVIAFVMEAAALGYPLEGAQGLSGMHDCYTLVKDLSASISPNCSLIYQLVEWERHLSAEVNRLRVAFGIEGDSHGADDGRGVTRSGIRPATGGWAGDAMDEEEWTRMRQEEERKEAVEEDRRREERLAAAREAAAQKLAAENLADDGDSKRLVEGIGARRNKKTPSLKLGGAASLAVTTAAPGVLAALPSAKPRKGPPKPLQLNAQAPPVTTSGLATKAQTPSLGLASGATLQPALKEPVHEEEEDEAVTPSASQFSALRLDNPSGPSVAPVQNASSPPSGAQAQLLRSQSDGAAVRRTAIRPSPKHQAAHVDEQLPEGEQANAILSASSSGSSINTILASASSPSISELHLTDPRRKSVHGLGARTPRAVDPRRRSVQVVPSNSSPRASIGAHLASAIGLPGTLSFSAALLTPSKSLHSGFGASRQSASERKDRHRRTFSSDLPASLRAFSREVGQKLDSASAARAAAAASSGSTTSAAAQKST</sequence>
<dbReference type="EC" id="3.1.3.48" evidence="2"/>
<evidence type="ECO:0000313" key="7">
    <source>
        <dbReference type="EMBL" id="CEH12069.1"/>
    </source>
</evidence>
<feature type="region of interest" description="Disordered" evidence="5">
    <location>
        <begin position="763"/>
        <end position="810"/>
    </location>
</feature>
<feature type="region of interest" description="Disordered" evidence="5">
    <location>
        <begin position="378"/>
        <end position="561"/>
    </location>
</feature>
<evidence type="ECO:0000256" key="5">
    <source>
        <dbReference type="SAM" id="MobiDB-lite"/>
    </source>
</evidence>
<evidence type="ECO:0000256" key="2">
    <source>
        <dbReference type="ARBA" id="ARBA00013064"/>
    </source>
</evidence>
<evidence type="ECO:0000313" key="8">
    <source>
        <dbReference type="Proteomes" id="UP000054845"/>
    </source>
</evidence>
<dbReference type="SUPFAM" id="SSF52799">
    <property type="entry name" value="(Phosphotyrosine protein) phosphatases II"/>
    <property type="match status" value="1"/>
</dbReference>
<evidence type="ECO:0000256" key="3">
    <source>
        <dbReference type="ARBA" id="ARBA00022801"/>
    </source>
</evidence>
<dbReference type="PROSITE" id="PS00383">
    <property type="entry name" value="TYR_PHOSPHATASE_1"/>
    <property type="match status" value="1"/>
</dbReference>
<protein>
    <recommendedName>
        <fullName evidence="2">protein-tyrosine-phosphatase</fullName>
        <ecNumber evidence="2">3.1.3.48</ecNumber>
    </recommendedName>
</protein>
<feature type="compositionally biased region" description="Polar residues" evidence="5">
    <location>
        <begin position="8"/>
        <end position="29"/>
    </location>
</feature>
<dbReference type="PROSITE" id="PS50056">
    <property type="entry name" value="TYR_PHOSPHATASE_2"/>
    <property type="match status" value="1"/>
</dbReference>
<dbReference type="AlphaFoldDB" id="A0A0P1B8T1"/>
<feature type="compositionally biased region" description="Polar residues" evidence="5">
    <location>
        <begin position="960"/>
        <end position="981"/>
    </location>
</feature>
<name>A0A0P1B8T1_9BASI</name>
<dbReference type="STRING" id="401625.A0A0P1B8T1"/>
<dbReference type="Pfam" id="PF00782">
    <property type="entry name" value="DSPc"/>
    <property type="match status" value="1"/>
</dbReference>
<dbReference type="InterPro" id="IPR016130">
    <property type="entry name" value="Tyr_Pase_AS"/>
</dbReference>
<dbReference type="GO" id="GO:0033550">
    <property type="term" value="F:MAP kinase tyrosine phosphatase activity"/>
    <property type="evidence" value="ECO:0007669"/>
    <property type="project" value="TreeGrafter"/>
</dbReference>
<dbReference type="InterPro" id="IPR029021">
    <property type="entry name" value="Prot-tyrosine_phosphatase-like"/>
</dbReference>
<dbReference type="GO" id="GO:0017017">
    <property type="term" value="F:MAP kinase tyrosine/serine/threonine phosphatase activity"/>
    <property type="evidence" value="ECO:0007669"/>
    <property type="project" value="TreeGrafter"/>
</dbReference>
<dbReference type="PANTHER" id="PTHR10159:SF519">
    <property type="entry name" value="DUAL SPECIFICITY PROTEIN PHOSPHATASE MPK3"/>
    <property type="match status" value="1"/>
</dbReference>
<keyword evidence="3" id="KW-0378">Hydrolase</keyword>
<feature type="compositionally biased region" description="Low complexity" evidence="5">
    <location>
        <begin position="134"/>
        <end position="147"/>
    </location>
</feature>
<dbReference type="GO" id="GO:0005737">
    <property type="term" value="C:cytoplasm"/>
    <property type="evidence" value="ECO:0007669"/>
    <property type="project" value="TreeGrafter"/>
</dbReference>
<feature type="compositionally biased region" description="Basic and acidic residues" evidence="5">
    <location>
        <begin position="195"/>
        <end position="211"/>
    </location>
</feature>
<feature type="compositionally biased region" description="Low complexity" evidence="5">
    <location>
        <begin position="498"/>
        <end position="534"/>
    </location>
</feature>
<dbReference type="Proteomes" id="UP000054845">
    <property type="component" value="Unassembled WGS sequence"/>
</dbReference>
<dbReference type="GO" id="GO:0008330">
    <property type="term" value="F:protein tyrosine/threonine phosphatase activity"/>
    <property type="evidence" value="ECO:0007669"/>
    <property type="project" value="TreeGrafter"/>
</dbReference>
<feature type="region of interest" description="Disordered" evidence="5">
    <location>
        <begin position="1"/>
        <end position="270"/>
    </location>
</feature>
<keyword evidence="4" id="KW-0904">Protein phosphatase</keyword>
<feature type="compositionally biased region" description="Polar residues" evidence="5">
    <location>
        <begin position="390"/>
        <end position="408"/>
    </location>
</feature>
<accession>A0A0P1B8T1</accession>
<feature type="region of interest" description="Disordered" evidence="5">
    <location>
        <begin position="1107"/>
        <end position="1136"/>
    </location>
</feature>
<feature type="compositionally biased region" description="Polar residues" evidence="5">
    <location>
        <begin position="427"/>
        <end position="438"/>
    </location>
</feature>
<feature type="region of interest" description="Disordered" evidence="5">
    <location>
        <begin position="1038"/>
        <end position="1078"/>
    </location>
</feature>
<dbReference type="Gene3D" id="3.90.190.10">
    <property type="entry name" value="Protein tyrosine phosphatase superfamily"/>
    <property type="match status" value="2"/>
</dbReference>
<feature type="compositionally biased region" description="Basic and acidic residues" evidence="5">
    <location>
        <begin position="793"/>
        <end position="810"/>
    </location>
</feature>
<evidence type="ECO:0000256" key="4">
    <source>
        <dbReference type="ARBA" id="ARBA00022912"/>
    </source>
</evidence>
<dbReference type="PANTHER" id="PTHR10159">
    <property type="entry name" value="DUAL SPECIFICITY PROTEIN PHOSPHATASE"/>
    <property type="match status" value="1"/>
</dbReference>
<feature type="region of interest" description="Disordered" evidence="5">
    <location>
        <begin position="877"/>
        <end position="1017"/>
    </location>
</feature>
<feature type="domain" description="Tyrosine specific protein phosphatases" evidence="6">
    <location>
        <begin position="663"/>
        <end position="697"/>
    </location>
</feature>
<comment type="similarity">
    <text evidence="1">Belongs to the protein-tyrosine phosphatase family. Non-receptor class dual specificity subfamily.</text>
</comment>
<dbReference type="InterPro" id="IPR000387">
    <property type="entry name" value="Tyr_Pase_dom"/>
</dbReference>
<dbReference type="InterPro" id="IPR020422">
    <property type="entry name" value="TYR_PHOSPHATASE_DUAL_dom"/>
</dbReference>